<dbReference type="GO" id="GO:0005524">
    <property type="term" value="F:ATP binding"/>
    <property type="evidence" value="ECO:0007669"/>
    <property type="project" value="UniProtKB-KW"/>
</dbReference>
<evidence type="ECO:0000313" key="13">
    <source>
        <dbReference type="Proteomes" id="UP001380822"/>
    </source>
</evidence>
<keyword evidence="4" id="KW-0808">Transferase</keyword>
<keyword evidence="8" id="KW-0902">Two-component regulatory system</keyword>
<dbReference type="PANTHER" id="PTHR43065">
    <property type="entry name" value="SENSOR HISTIDINE KINASE"/>
    <property type="match status" value="1"/>
</dbReference>
<dbReference type="InterPro" id="IPR003661">
    <property type="entry name" value="HisK_dim/P_dom"/>
</dbReference>
<dbReference type="Pfam" id="PF02518">
    <property type="entry name" value="HATPase_c"/>
    <property type="match status" value="1"/>
</dbReference>
<evidence type="ECO:0000256" key="3">
    <source>
        <dbReference type="ARBA" id="ARBA00022553"/>
    </source>
</evidence>
<evidence type="ECO:0000259" key="11">
    <source>
        <dbReference type="PROSITE" id="PS50109"/>
    </source>
</evidence>
<dbReference type="Gene3D" id="1.10.287.130">
    <property type="match status" value="1"/>
</dbReference>
<feature type="transmembrane region" description="Helical" evidence="10">
    <location>
        <begin position="287"/>
        <end position="306"/>
    </location>
</feature>
<feature type="domain" description="Histidine kinase" evidence="11">
    <location>
        <begin position="380"/>
        <end position="593"/>
    </location>
</feature>
<feature type="coiled-coil region" evidence="9">
    <location>
        <begin position="337"/>
        <end position="371"/>
    </location>
</feature>
<dbReference type="SMART" id="SM00388">
    <property type="entry name" value="HisKA"/>
    <property type="match status" value="1"/>
</dbReference>
<accession>A0ABU7ZNV0</accession>
<name>A0ABU7ZNV0_9HYPH</name>
<keyword evidence="9" id="KW-0175">Coiled coil</keyword>
<dbReference type="CDD" id="cd00082">
    <property type="entry name" value="HisKA"/>
    <property type="match status" value="1"/>
</dbReference>
<sequence length="600" mass="64961">MKRSYQRRRPARQKLLILAGLVLLSVIIVWLTGVASLRITLADLQTRKAAILSVQSTALEQLLDKFRLMTPLLARRPDIAAIVAGDEKEEGSRIAAIAGGMSSAQAVWFLTPDGATVAASTAMTRSGVQEVSPIGPAFSEAMAGQLGRQLLPGSPGQASSYVFTSAIREDSRVVGAVAVRVSLEDVEQAWALSRDPLIAVDGRGRIVASNVPGWRGLAFDGRHDMSGASLLLDLYPSVWSKSLQFVHSPDGQGGRPFLALQETLPVLGWTVHILSDTGEAERQTANAMLTAFLLTIIGSGLFWSLLERQDAMVRRMRSDRAMAHWLERRVRSRTKDLLTANLKLEQEVRERMTAEEELRRTQADLVQAAKLATLGQMSAALSHEFNQPLATIRTYAENADRLIDRGQEGRAKENLGRITAMVERMAEISRTLKGFTRRSGSDLQAIPIRQVLDEVMLLLMPQVKRRGVAILSELPGAEIAVMGGRIRLEQVIMNLISNALDAVKDVPAPQVEVKVAVENDVMVLTVSDNGPGIPAAVMEQIFDPFFTTKGVGEGLGLGLSIAYKIVHDFAGTLTASNREEGGACFTIRLPLAGAQAVAAG</sequence>
<protein>
    <recommendedName>
        <fullName evidence="2">histidine kinase</fullName>
        <ecNumber evidence="2">2.7.13.3</ecNumber>
    </recommendedName>
</protein>
<keyword evidence="7 12" id="KW-0067">ATP-binding</keyword>
<evidence type="ECO:0000256" key="10">
    <source>
        <dbReference type="SAM" id="Phobius"/>
    </source>
</evidence>
<dbReference type="SUPFAM" id="SSF47384">
    <property type="entry name" value="Homodimeric domain of signal transducing histidine kinase"/>
    <property type="match status" value="1"/>
</dbReference>
<keyword evidence="10" id="KW-1133">Transmembrane helix</keyword>
<dbReference type="RefSeq" id="WP_334251790.1">
    <property type="nucleotide sequence ID" value="NZ_JBAKBE010000005.1"/>
</dbReference>
<dbReference type="InterPro" id="IPR005467">
    <property type="entry name" value="His_kinase_dom"/>
</dbReference>
<dbReference type="SUPFAM" id="SSF55874">
    <property type="entry name" value="ATPase domain of HSP90 chaperone/DNA topoisomerase II/histidine kinase"/>
    <property type="match status" value="1"/>
</dbReference>
<keyword evidence="5" id="KW-0547">Nucleotide-binding</keyword>
<evidence type="ECO:0000256" key="2">
    <source>
        <dbReference type="ARBA" id="ARBA00012438"/>
    </source>
</evidence>
<proteinExistence type="predicted"/>
<keyword evidence="10" id="KW-0472">Membrane</keyword>
<evidence type="ECO:0000256" key="8">
    <source>
        <dbReference type="ARBA" id="ARBA00023012"/>
    </source>
</evidence>
<gene>
    <name evidence="12" type="ORF">V6L76_10600</name>
</gene>
<dbReference type="Proteomes" id="UP001380822">
    <property type="component" value="Unassembled WGS sequence"/>
</dbReference>
<evidence type="ECO:0000256" key="5">
    <source>
        <dbReference type="ARBA" id="ARBA00022741"/>
    </source>
</evidence>
<dbReference type="InterPro" id="IPR017055">
    <property type="entry name" value="Sig_transdc_His_kinase_DctB"/>
</dbReference>
<dbReference type="EC" id="2.7.13.3" evidence="2"/>
<evidence type="ECO:0000256" key="7">
    <source>
        <dbReference type="ARBA" id="ARBA00022840"/>
    </source>
</evidence>
<dbReference type="PIRSF" id="PIRSF036431">
    <property type="entry name" value="STHK_DctB"/>
    <property type="match status" value="1"/>
</dbReference>
<dbReference type="PROSITE" id="PS50109">
    <property type="entry name" value="HIS_KIN"/>
    <property type="match status" value="1"/>
</dbReference>
<comment type="caution">
    <text evidence="12">The sequence shown here is derived from an EMBL/GenBank/DDBJ whole genome shotgun (WGS) entry which is preliminary data.</text>
</comment>
<dbReference type="Gene3D" id="3.30.565.10">
    <property type="entry name" value="Histidine kinase-like ATPase, C-terminal domain"/>
    <property type="match status" value="1"/>
</dbReference>
<dbReference type="EMBL" id="JBAKBE010000005">
    <property type="protein sequence ID" value="MEH0096706.1"/>
    <property type="molecule type" value="Genomic_DNA"/>
</dbReference>
<dbReference type="Pfam" id="PF00512">
    <property type="entry name" value="HisKA"/>
    <property type="match status" value="1"/>
</dbReference>
<evidence type="ECO:0000256" key="4">
    <source>
        <dbReference type="ARBA" id="ARBA00022679"/>
    </source>
</evidence>
<dbReference type="PANTHER" id="PTHR43065:SF46">
    <property type="entry name" value="C4-DICARBOXYLATE TRANSPORT SENSOR PROTEIN DCTB"/>
    <property type="match status" value="1"/>
</dbReference>
<reference evidence="12 13" key="1">
    <citation type="submission" date="2024-02" db="EMBL/GenBank/DDBJ databases">
        <title>A new putative Pannonibacter species isolated from two cases of bloodstream infections in paediatric patients.</title>
        <authorList>
            <person name="Castellana S."/>
            <person name="De Laurentiis V."/>
            <person name="Grassi M."/>
            <person name="De Leonardis F."/>
            <person name="Mosca A."/>
            <person name="De Carlo C."/>
            <person name="Sparapano E."/>
            <person name="Ronga L."/>
            <person name="Santacroce L."/>
            <person name="Chironna M."/>
            <person name="De Robertis A."/>
            <person name="Bianco A."/>
            <person name="Del Sambro L."/>
            <person name="Capozzi L."/>
            <person name="Parisi A."/>
        </authorList>
    </citation>
    <scope>NUCLEOTIDE SEQUENCE [LARGE SCALE GENOMIC DNA]</scope>
    <source>
        <strain evidence="12 13">Pt2</strain>
    </source>
</reference>
<dbReference type="Gene3D" id="3.30.450.20">
    <property type="entry name" value="PAS domain"/>
    <property type="match status" value="1"/>
</dbReference>
<evidence type="ECO:0000256" key="9">
    <source>
        <dbReference type="SAM" id="Coils"/>
    </source>
</evidence>
<dbReference type="InterPro" id="IPR004358">
    <property type="entry name" value="Sig_transdc_His_kin-like_C"/>
</dbReference>
<keyword evidence="13" id="KW-1185">Reference proteome</keyword>
<comment type="catalytic activity">
    <reaction evidence="1">
        <text>ATP + protein L-histidine = ADP + protein N-phospho-L-histidine.</text>
        <dbReference type="EC" id="2.7.13.3"/>
    </reaction>
</comment>
<evidence type="ECO:0000313" key="12">
    <source>
        <dbReference type="EMBL" id="MEH0096706.1"/>
    </source>
</evidence>
<dbReference type="PRINTS" id="PR00344">
    <property type="entry name" value="BCTRLSENSOR"/>
</dbReference>
<keyword evidence="6" id="KW-0418">Kinase</keyword>
<dbReference type="InterPro" id="IPR003594">
    <property type="entry name" value="HATPase_dom"/>
</dbReference>
<dbReference type="InterPro" id="IPR036097">
    <property type="entry name" value="HisK_dim/P_sf"/>
</dbReference>
<dbReference type="InterPro" id="IPR036890">
    <property type="entry name" value="HATPase_C_sf"/>
</dbReference>
<keyword evidence="10" id="KW-0812">Transmembrane</keyword>
<evidence type="ECO:0000256" key="6">
    <source>
        <dbReference type="ARBA" id="ARBA00022777"/>
    </source>
</evidence>
<organism evidence="12 13">
    <name type="scientific">Pannonibacter anstelovis</name>
    <dbReference type="NCBI Taxonomy" id="3121537"/>
    <lineage>
        <taxon>Bacteria</taxon>
        <taxon>Pseudomonadati</taxon>
        <taxon>Pseudomonadota</taxon>
        <taxon>Alphaproteobacteria</taxon>
        <taxon>Hyphomicrobiales</taxon>
        <taxon>Stappiaceae</taxon>
        <taxon>Pannonibacter</taxon>
    </lineage>
</organism>
<dbReference type="SMART" id="SM00387">
    <property type="entry name" value="HATPase_c"/>
    <property type="match status" value="1"/>
</dbReference>
<keyword evidence="3" id="KW-0597">Phosphoprotein</keyword>
<evidence type="ECO:0000256" key="1">
    <source>
        <dbReference type="ARBA" id="ARBA00000085"/>
    </source>
</evidence>